<dbReference type="PANTHER" id="PTHR38590">
    <property type="entry name" value="BLL0828 PROTEIN"/>
    <property type="match status" value="1"/>
</dbReference>
<keyword evidence="3" id="KW-1185">Reference proteome</keyword>
<keyword evidence="2" id="KW-0378">Hydrolase</keyword>
<dbReference type="InterPro" id="IPR047216">
    <property type="entry name" value="Endonuclease_DUF559_bact"/>
</dbReference>
<dbReference type="EMBL" id="JACIEH010000006">
    <property type="protein sequence ID" value="MBB4101389.1"/>
    <property type="molecule type" value="Genomic_DNA"/>
</dbReference>
<evidence type="ECO:0000259" key="1">
    <source>
        <dbReference type="Pfam" id="PF04480"/>
    </source>
</evidence>
<feature type="domain" description="DUF559" evidence="1">
    <location>
        <begin position="7"/>
        <end position="111"/>
    </location>
</feature>
<comment type="caution">
    <text evidence="2">The sequence shown here is derived from an EMBL/GenBank/DDBJ whole genome shotgun (WGS) entry which is preliminary data.</text>
</comment>
<protein>
    <submittedName>
        <fullName evidence="2">Very-short-patch-repair endonuclease</fullName>
    </submittedName>
</protein>
<reference evidence="2 3" key="1">
    <citation type="submission" date="2020-08" db="EMBL/GenBank/DDBJ databases">
        <title>Genomic Encyclopedia of Type Strains, Phase IV (KMG-IV): sequencing the most valuable type-strain genomes for metagenomic binning, comparative biology and taxonomic classification.</title>
        <authorList>
            <person name="Goeker M."/>
        </authorList>
    </citation>
    <scope>NUCLEOTIDE SEQUENCE [LARGE SCALE GENOMIC DNA]</scope>
    <source>
        <strain evidence="2 3">DSM 101806</strain>
    </source>
</reference>
<name>A0A7W6NYN2_9SPHN</name>
<dbReference type="RefSeq" id="WP_184000750.1">
    <property type="nucleotide sequence ID" value="NZ_JACIEH010000006.1"/>
</dbReference>
<dbReference type="Proteomes" id="UP000557392">
    <property type="component" value="Unassembled WGS sequence"/>
</dbReference>
<gene>
    <name evidence="2" type="ORF">GGR46_004981</name>
</gene>
<dbReference type="CDD" id="cd01038">
    <property type="entry name" value="Endonuclease_DUF559"/>
    <property type="match status" value="1"/>
</dbReference>
<dbReference type="GO" id="GO:0004519">
    <property type="term" value="F:endonuclease activity"/>
    <property type="evidence" value="ECO:0007669"/>
    <property type="project" value="UniProtKB-KW"/>
</dbReference>
<accession>A0A7W6NYN2</accession>
<sequence>MLHGPKRTQARAATLRQSMSLPEVLLWQELRKRPSGLRFRRQHPAGRYVLDFYCPRHRLAIEVDGEAHSRGDRPRRDAVRDEWLRAQGVRVCRLAAAEVLADTGTVVRHIIDIAGGDYPSTAFGGPPPPPGED</sequence>
<evidence type="ECO:0000313" key="3">
    <source>
        <dbReference type="Proteomes" id="UP000557392"/>
    </source>
</evidence>
<dbReference type="InterPro" id="IPR011335">
    <property type="entry name" value="Restrct_endonuc-II-like"/>
</dbReference>
<dbReference type="InterPro" id="IPR007569">
    <property type="entry name" value="DUF559"/>
</dbReference>
<keyword evidence="2" id="KW-0255">Endonuclease</keyword>
<dbReference type="PANTHER" id="PTHR38590:SF1">
    <property type="entry name" value="BLL0828 PROTEIN"/>
    <property type="match status" value="1"/>
</dbReference>
<evidence type="ECO:0000313" key="2">
    <source>
        <dbReference type="EMBL" id="MBB4101389.1"/>
    </source>
</evidence>
<keyword evidence="2" id="KW-0540">Nuclease</keyword>
<organism evidence="2 3">
    <name type="scientific">Sphingomonas kyeonggiensis</name>
    <dbReference type="NCBI Taxonomy" id="1268553"/>
    <lineage>
        <taxon>Bacteria</taxon>
        <taxon>Pseudomonadati</taxon>
        <taxon>Pseudomonadota</taxon>
        <taxon>Alphaproteobacteria</taxon>
        <taxon>Sphingomonadales</taxon>
        <taxon>Sphingomonadaceae</taxon>
        <taxon>Sphingomonas</taxon>
    </lineage>
</organism>
<dbReference type="Gene3D" id="3.40.960.10">
    <property type="entry name" value="VSR Endonuclease"/>
    <property type="match status" value="1"/>
</dbReference>
<dbReference type="Pfam" id="PF04480">
    <property type="entry name" value="DUF559"/>
    <property type="match status" value="1"/>
</dbReference>
<dbReference type="SUPFAM" id="SSF52980">
    <property type="entry name" value="Restriction endonuclease-like"/>
    <property type="match status" value="1"/>
</dbReference>
<proteinExistence type="predicted"/>
<dbReference type="AlphaFoldDB" id="A0A7W6NYN2"/>